<evidence type="ECO:0000313" key="2">
    <source>
        <dbReference type="EMBL" id="KAJ8502228.1"/>
    </source>
</evidence>
<evidence type="ECO:0000313" key="3">
    <source>
        <dbReference type="Proteomes" id="UP001215151"/>
    </source>
</evidence>
<dbReference type="AlphaFoldDB" id="A0AAD7XJ08"/>
<evidence type="ECO:0008006" key="4">
    <source>
        <dbReference type="Google" id="ProtNLM"/>
    </source>
</evidence>
<dbReference type="SUPFAM" id="SSF54695">
    <property type="entry name" value="POZ domain"/>
    <property type="match status" value="1"/>
</dbReference>
<sequence length="262" mass="30710">MSSNSALVPSQLASDPYEPETQEDPNIVRRDYRFYSDHIVIQVENRLYKVPKRKFVDGSEVFRDMFALPTDSTTVEGQTDERPIVLENIKKDEFQQLLHAMFTPLYGPSYEEQKEPTMEDWISVLKLTAMWQFTKLRRVAIDKLTPLLKAADIPVRWLGLARQYDVHEWLFPALHALARRVQPIQLEEVESLGIATVIKMAEVRESFVGWTRSPNDSFHAHVPTVRLQYDFTTIIRRVFQDELKDSWVTDLISRRRTIWDSQ</sequence>
<accession>A0AAD7XJ08</accession>
<protein>
    <recommendedName>
        <fullName evidence="4">BTB domain-containing protein</fullName>
    </recommendedName>
</protein>
<proteinExistence type="predicted"/>
<feature type="compositionally biased region" description="Polar residues" evidence="1">
    <location>
        <begin position="1"/>
        <end position="13"/>
    </location>
</feature>
<organism evidence="2 3">
    <name type="scientific">Trametes cubensis</name>
    <dbReference type="NCBI Taxonomy" id="1111947"/>
    <lineage>
        <taxon>Eukaryota</taxon>
        <taxon>Fungi</taxon>
        <taxon>Dikarya</taxon>
        <taxon>Basidiomycota</taxon>
        <taxon>Agaricomycotina</taxon>
        <taxon>Agaricomycetes</taxon>
        <taxon>Polyporales</taxon>
        <taxon>Polyporaceae</taxon>
        <taxon>Trametes</taxon>
    </lineage>
</organism>
<evidence type="ECO:0000256" key="1">
    <source>
        <dbReference type="SAM" id="MobiDB-lite"/>
    </source>
</evidence>
<dbReference type="CDD" id="cd18186">
    <property type="entry name" value="BTB_POZ_ZBTB_KLHL-like"/>
    <property type="match status" value="1"/>
</dbReference>
<dbReference type="InterPro" id="IPR011333">
    <property type="entry name" value="SKP1/BTB/POZ_sf"/>
</dbReference>
<keyword evidence="3" id="KW-1185">Reference proteome</keyword>
<dbReference type="EMBL" id="JAPEVG010000001">
    <property type="protein sequence ID" value="KAJ8502228.1"/>
    <property type="molecule type" value="Genomic_DNA"/>
</dbReference>
<reference evidence="2" key="1">
    <citation type="submission" date="2022-11" db="EMBL/GenBank/DDBJ databases">
        <title>Genome Sequence of Cubamyces cubensis.</title>
        <authorList>
            <person name="Buettner E."/>
        </authorList>
    </citation>
    <scope>NUCLEOTIDE SEQUENCE</scope>
    <source>
        <strain evidence="2">MPL-01</strain>
    </source>
</reference>
<gene>
    <name evidence="2" type="ORF">ONZ51_g57</name>
</gene>
<dbReference type="Proteomes" id="UP001215151">
    <property type="component" value="Unassembled WGS sequence"/>
</dbReference>
<feature type="region of interest" description="Disordered" evidence="1">
    <location>
        <begin position="1"/>
        <end position="25"/>
    </location>
</feature>
<name>A0AAD7XJ08_9APHY</name>
<comment type="caution">
    <text evidence="2">The sequence shown here is derived from an EMBL/GenBank/DDBJ whole genome shotgun (WGS) entry which is preliminary data.</text>
</comment>
<dbReference type="Gene3D" id="3.30.710.10">
    <property type="entry name" value="Potassium Channel Kv1.1, Chain A"/>
    <property type="match status" value="1"/>
</dbReference>